<evidence type="ECO:0000313" key="17">
    <source>
        <dbReference type="EMBL" id="EZF50906.1"/>
    </source>
</evidence>
<dbReference type="Gene3D" id="1.10.10.1700">
    <property type="entry name" value="Histone-lysine N-methyltransferase"/>
    <property type="match status" value="1"/>
</dbReference>
<evidence type="ECO:0000256" key="8">
    <source>
        <dbReference type="ARBA" id="ARBA00022679"/>
    </source>
</evidence>
<feature type="compositionally biased region" description="Polar residues" evidence="15">
    <location>
        <begin position="596"/>
        <end position="605"/>
    </location>
</feature>
<feature type="region of interest" description="Disordered" evidence="15">
    <location>
        <begin position="586"/>
        <end position="639"/>
    </location>
</feature>
<dbReference type="OrthoDB" id="6627536at2759"/>
<feature type="compositionally biased region" description="Polar residues" evidence="15">
    <location>
        <begin position="329"/>
        <end position="342"/>
    </location>
</feature>
<keyword evidence="11" id="KW-0539">Nucleus</keyword>
<dbReference type="PANTHER" id="PTHR12977:SF4">
    <property type="entry name" value="HISTONE-LYSINE N-METHYLTRANSFERASE KMT5B"/>
    <property type="match status" value="1"/>
</dbReference>
<dbReference type="GO" id="GO:0005634">
    <property type="term" value="C:nucleus"/>
    <property type="evidence" value="ECO:0007669"/>
    <property type="project" value="UniProtKB-SubCell"/>
</dbReference>
<evidence type="ECO:0000256" key="12">
    <source>
        <dbReference type="ARBA" id="ARBA00024057"/>
    </source>
</evidence>
<dbReference type="CDD" id="cd10524">
    <property type="entry name" value="SET_Suv4-20-like"/>
    <property type="match status" value="1"/>
</dbReference>
<evidence type="ECO:0000256" key="3">
    <source>
        <dbReference type="ARBA" id="ARBA00004286"/>
    </source>
</evidence>
<dbReference type="SMART" id="SM00317">
    <property type="entry name" value="SET"/>
    <property type="match status" value="1"/>
</dbReference>
<organism evidence="17">
    <name type="scientific">Trichophyton rubrum CBS 288.86</name>
    <dbReference type="NCBI Taxonomy" id="1215330"/>
    <lineage>
        <taxon>Eukaryota</taxon>
        <taxon>Fungi</taxon>
        <taxon>Dikarya</taxon>
        <taxon>Ascomycota</taxon>
        <taxon>Pezizomycotina</taxon>
        <taxon>Eurotiomycetes</taxon>
        <taxon>Eurotiomycetidae</taxon>
        <taxon>Onygenales</taxon>
        <taxon>Arthrodermataceae</taxon>
        <taxon>Trichophyton</taxon>
    </lineage>
</organism>
<comment type="function">
    <text evidence="1">Histone methyltransferase that trimethylates 'Lys-20' of histone H4 to form H4K20me3.</text>
</comment>
<dbReference type="EC" id="2.1.1.372" evidence="12"/>
<evidence type="ECO:0000256" key="2">
    <source>
        <dbReference type="ARBA" id="ARBA00004123"/>
    </source>
</evidence>
<feature type="compositionally biased region" description="Basic and acidic residues" evidence="15">
    <location>
        <begin position="423"/>
        <end position="435"/>
    </location>
</feature>
<dbReference type="EMBL" id="KK207876">
    <property type="protein sequence ID" value="EZF50906.1"/>
    <property type="molecule type" value="Genomic_DNA"/>
</dbReference>
<evidence type="ECO:0000256" key="7">
    <source>
        <dbReference type="ARBA" id="ARBA00022603"/>
    </source>
</evidence>
<evidence type="ECO:0000256" key="13">
    <source>
        <dbReference type="ARBA" id="ARBA00030653"/>
    </source>
</evidence>
<keyword evidence="6" id="KW-0158">Chromosome</keyword>
<dbReference type="SUPFAM" id="SSF82199">
    <property type="entry name" value="SET domain"/>
    <property type="match status" value="1"/>
</dbReference>
<evidence type="ECO:0000256" key="9">
    <source>
        <dbReference type="ARBA" id="ARBA00022691"/>
    </source>
</evidence>
<evidence type="ECO:0000256" key="1">
    <source>
        <dbReference type="ARBA" id="ARBA00001984"/>
    </source>
</evidence>
<accession>A0A022VXX8</accession>
<keyword evidence="10" id="KW-0156">Chromatin regulator</keyword>
<protein>
    <recommendedName>
        <fullName evidence="5">Histone-lysine N-methyltransferase SET9</fullName>
        <ecNumber evidence="12">2.1.1.372</ecNumber>
    </recommendedName>
    <alternativeName>
        <fullName evidence="4">Histone-lysine N-methyltransferase set9</fullName>
    </alternativeName>
    <alternativeName>
        <fullName evidence="13">SET domain protein 9</fullName>
    </alternativeName>
</protein>
<dbReference type="AlphaFoldDB" id="A0A022VXX8"/>
<feature type="compositionally biased region" description="Low complexity" evidence="15">
    <location>
        <begin position="391"/>
        <end position="406"/>
    </location>
</feature>
<feature type="region of interest" description="Disordered" evidence="15">
    <location>
        <begin position="389"/>
        <end position="481"/>
    </location>
</feature>
<feature type="domain" description="SET" evidence="16">
    <location>
        <begin position="115"/>
        <end position="229"/>
    </location>
</feature>
<evidence type="ECO:0000256" key="14">
    <source>
        <dbReference type="ARBA" id="ARBA00048081"/>
    </source>
</evidence>
<feature type="compositionally biased region" description="Basic and acidic residues" evidence="15">
    <location>
        <begin position="606"/>
        <end position="622"/>
    </location>
</feature>
<dbReference type="Proteomes" id="UP000023758">
    <property type="component" value="Unassembled WGS sequence"/>
</dbReference>
<dbReference type="GO" id="GO:0140943">
    <property type="term" value="F:histone H4K20 trimethyltransferase activity"/>
    <property type="evidence" value="ECO:0007669"/>
    <property type="project" value="UniProtKB-EC"/>
</dbReference>
<dbReference type="PROSITE" id="PS50280">
    <property type="entry name" value="SET"/>
    <property type="match status" value="1"/>
</dbReference>
<dbReference type="GO" id="GO:0005694">
    <property type="term" value="C:chromosome"/>
    <property type="evidence" value="ECO:0007669"/>
    <property type="project" value="UniProtKB-SubCell"/>
</dbReference>
<proteinExistence type="predicted"/>
<name>A0A022VXX8_TRIRU</name>
<evidence type="ECO:0000259" key="16">
    <source>
        <dbReference type="PROSITE" id="PS50280"/>
    </source>
</evidence>
<evidence type="ECO:0000256" key="10">
    <source>
        <dbReference type="ARBA" id="ARBA00022853"/>
    </source>
</evidence>
<feature type="compositionally biased region" description="Polar residues" evidence="15">
    <location>
        <begin position="412"/>
        <end position="422"/>
    </location>
</feature>
<sequence>MPRTPAIEKRERLTLSQLATYDDILTDTLVDHAFFWTTIRKNRTKYFPVRGINEDTITSILLHDVIVAKDVPKAEKQLLALPGLKKFTDRLCSDREREWFRRHLRKYISIYLPDCPFEVTTTNRYTVLTHEAAVSARKFIPSGHPVKYLSGTLVSITKEEENDLDLTKRDFSIVMSTRKKTASLFLGPARFANHDCNANAKLVTRGFESMEVVATQDIDIGNEITVSYGDNYFGEDNCECLCHSCEMAQRNGWSSPTASRVNSWVHSSSEFADASEHPASSSNGCEKHELETDSESSDGFLGKKRKVERKSSNLRLQESVNDTVDVDAKSNQGSPSLVTNLCSPLVGNAEKSNDSTLPGGNNTKNRCRTANIPLCDEEVSAACRASRDTSIENSSGQSSESTAATSCPGSGDQASLTPGTEESTTKEPGKTEKISELQLKPPFPQIILGDSETDLSDLSTVSEPVESEATNDPPRPKRKYKKRGLPLPVVEEPPIFKVRVPGDYTKTSVLLVQRCDRWVECQTCGDWFVQGEAYFTRKECPRCERHSKLYGYRWPKTDKEGRRDKEERVMDHRTIHRFLTNDDESRLDRRGRGLGVSTTSPTPDVSETRTETDASEIGEGRRVTRSCRRASRRLEESCV</sequence>
<dbReference type="InterPro" id="IPR041938">
    <property type="entry name" value="Hist-Lys_N-MTase_N"/>
</dbReference>
<dbReference type="PROSITE" id="PS51567">
    <property type="entry name" value="SAM_MT43_SUVAR420_1"/>
    <property type="match status" value="1"/>
</dbReference>
<dbReference type="InterPro" id="IPR025783">
    <property type="entry name" value="Set9_fungi"/>
</dbReference>
<reference evidence="17" key="1">
    <citation type="submission" date="2014-02" db="EMBL/GenBank/DDBJ databases">
        <title>The Genome Sequence of Trichophyton rubrum (morphotype fischeri) CBS 288.86.</title>
        <authorList>
            <consortium name="The Broad Institute Genomics Platform"/>
            <person name="Cuomo C.A."/>
            <person name="White T.C."/>
            <person name="Graser Y."/>
            <person name="Martinez-Rossi N."/>
            <person name="Heitman J."/>
            <person name="Young S.K."/>
            <person name="Zeng Q."/>
            <person name="Gargeya S."/>
            <person name="Abouelleil A."/>
            <person name="Alvarado L."/>
            <person name="Chapman S.B."/>
            <person name="Gainer-Dewar J."/>
            <person name="Goldberg J."/>
            <person name="Griggs A."/>
            <person name="Gujja S."/>
            <person name="Hansen M."/>
            <person name="Howarth C."/>
            <person name="Imamovic A."/>
            <person name="Larimer J."/>
            <person name="Martinez D."/>
            <person name="Murphy C."/>
            <person name="Pearson M.D."/>
            <person name="Persinoti G."/>
            <person name="Poon T."/>
            <person name="Priest M."/>
            <person name="Roberts A.D."/>
            <person name="Saif S."/>
            <person name="Shea T.D."/>
            <person name="Sykes S.N."/>
            <person name="Wortman J."/>
            <person name="Nusbaum C."/>
            <person name="Birren B."/>
        </authorList>
    </citation>
    <scope>NUCLEOTIDE SEQUENCE [LARGE SCALE GENOMIC DNA]</scope>
    <source>
        <strain evidence="17">CBS 288.86</strain>
    </source>
</reference>
<evidence type="ECO:0000256" key="4">
    <source>
        <dbReference type="ARBA" id="ARBA00014232"/>
    </source>
</evidence>
<keyword evidence="8" id="KW-0808">Transferase</keyword>
<evidence type="ECO:0000256" key="5">
    <source>
        <dbReference type="ARBA" id="ARBA00015413"/>
    </source>
</evidence>
<dbReference type="InterPro" id="IPR001214">
    <property type="entry name" value="SET_dom"/>
</dbReference>
<feature type="region of interest" description="Disordered" evidence="15">
    <location>
        <begin position="323"/>
        <end position="342"/>
    </location>
</feature>
<dbReference type="HOGENOM" id="CLU_013724_0_0_1"/>
<dbReference type="Gene3D" id="2.170.270.10">
    <property type="entry name" value="SET domain"/>
    <property type="match status" value="1"/>
</dbReference>
<dbReference type="GO" id="GO:0032259">
    <property type="term" value="P:methylation"/>
    <property type="evidence" value="ECO:0007669"/>
    <property type="project" value="UniProtKB-KW"/>
</dbReference>
<evidence type="ECO:0000256" key="11">
    <source>
        <dbReference type="ARBA" id="ARBA00023242"/>
    </source>
</evidence>
<dbReference type="InterPro" id="IPR039977">
    <property type="entry name" value="Suv4-20/Set9"/>
</dbReference>
<keyword evidence="9" id="KW-0949">S-adenosyl-L-methionine</keyword>
<gene>
    <name evidence="17" type="ORF">H103_05725</name>
</gene>
<keyword evidence="7" id="KW-0489">Methyltransferase</keyword>
<dbReference type="InterPro" id="IPR046341">
    <property type="entry name" value="SET_dom_sf"/>
</dbReference>
<evidence type="ECO:0000256" key="15">
    <source>
        <dbReference type="SAM" id="MobiDB-lite"/>
    </source>
</evidence>
<comment type="catalytic activity">
    <reaction evidence="14">
        <text>L-lysyl(20)-[histone H4] + 3 S-adenosyl-L-methionine = N(6),N(6),N(6)-trimethyl-L-lysyl(20)-[histone H4] + 3 S-adenosyl-L-homocysteine + 3 H(+)</text>
        <dbReference type="Rhea" id="RHEA:64456"/>
        <dbReference type="Rhea" id="RHEA-COMP:15554"/>
        <dbReference type="Rhea" id="RHEA-COMP:15998"/>
        <dbReference type="ChEBI" id="CHEBI:15378"/>
        <dbReference type="ChEBI" id="CHEBI:29969"/>
        <dbReference type="ChEBI" id="CHEBI:57856"/>
        <dbReference type="ChEBI" id="CHEBI:59789"/>
        <dbReference type="ChEBI" id="CHEBI:61961"/>
        <dbReference type="EC" id="2.1.1.372"/>
    </reaction>
</comment>
<dbReference type="PANTHER" id="PTHR12977">
    <property type="entry name" value="SUPPRESSOR OF VARIEGATION 4-20-RELATED"/>
    <property type="match status" value="1"/>
</dbReference>
<dbReference type="Pfam" id="PF00856">
    <property type="entry name" value="SET"/>
    <property type="match status" value="1"/>
</dbReference>
<feature type="region of interest" description="Disordered" evidence="15">
    <location>
        <begin position="272"/>
        <end position="318"/>
    </location>
</feature>
<comment type="subcellular location">
    <subcellularLocation>
        <location evidence="3">Chromosome</location>
    </subcellularLocation>
    <subcellularLocation>
        <location evidence="2">Nucleus</location>
    </subcellularLocation>
</comment>
<evidence type="ECO:0000256" key="6">
    <source>
        <dbReference type="ARBA" id="ARBA00022454"/>
    </source>
</evidence>